<feature type="compositionally biased region" description="Acidic residues" evidence="5">
    <location>
        <begin position="1426"/>
        <end position="1441"/>
    </location>
</feature>
<keyword evidence="2" id="KW-0963">Cytoplasm</keyword>
<dbReference type="Pfam" id="PF24492">
    <property type="entry name" value="HEAT_ECM29"/>
    <property type="match status" value="1"/>
</dbReference>
<dbReference type="GeneID" id="30036702"/>
<evidence type="ECO:0000259" key="6">
    <source>
        <dbReference type="Pfam" id="PF13001"/>
    </source>
</evidence>
<dbReference type="SUPFAM" id="SSF48371">
    <property type="entry name" value="ARM repeat"/>
    <property type="match status" value="2"/>
</dbReference>
<dbReference type="Gene3D" id="1.25.10.10">
    <property type="entry name" value="Leucine-rich Repeat Variant"/>
    <property type="match status" value="2"/>
</dbReference>
<dbReference type="Pfam" id="PF13001">
    <property type="entry name" value="ECM29_N"/>
    <property type="match status" value="1"/>
</dbReference>
<dbReference type="InterPro" id="IPR011989">
    <property type="entry name" value="ARM-like"/>
</dbReference>
<evidence type="ECO:0000256" key="2">
    <source>
        <dbReference type="ARBA" id="ARBA00022490"/>
    </source>
</evidence>
<dbReference type="GO" id="GO:0005737">
    <property type="term" value="C:cytoplasm"/>
    <property type="evidence" value="ECO:0007669"/>
    <property type="project" value="UniProtKB-SubCell"/>
</dbReference>
<dbReference type="PANTHER" id="PTHR23346:SF19">
    <property type="entry name" value="PROTEASOME ADAPTER AND SCAFFOLD PROTEIN ECM29"/>
    <property type="match status" value="1"/>
</dbReference>
<accession>A0A167CI96</accession>
<feature type="domain" description="Proteasome adapter and scaffold protein ECM29 HEAT-repeat" evidence="7">
    <location>
        <begin position="1047"/>
        <end position="1208"/>
    </location>
</feature>
<reference evidence="8 9" key="1">
    <citation type="submission" date="2016-02" db="EMBL/GenBank/DDBJ databases">
        <title>Complete genome sequence and transcriptome regulation of the pentose utilising yeast Sugiyamaella lignohabitans.</title>
        <authorList>
            <person name="Bellasio M."/>
            <person name="Peymann A."/>
            <person name="Valli M."/>
            <person name="Sipitzky M."/>
            <person name="Graf A."/>
            <person name="Sauer M."/>
            <person name="Marx H."/>
            <person name="Mattanovich D."/>
        </authorList>
    </citation>
    <scope>NUCLEOTIDE SEQUENCE [LARGE SCALE GENOMIC DNA]</scope>
    <source>
        <strain evidence="8 9">CBS 10342</strain>
    </source>
</reference>
<evidence type="ECO:0000256" key="4">
    <source>
        <dbReference type="ARBA" id="ARBA00022942"/>
    </source>
</evidence>
<comment type="subcellular location">
    <subcellularLocation>
        <location evidence="1">Cytoplasm</location>
    </subcellularLocation>
</comment>
<evidence type="ECO:0000259" key="7">
    <source>
        <dbReference type="Pfam" id="PF24492"/>
    </source>
</evidence>
<gene>
    <name evidence="8" type="primary">ECM29</name>
    <name evidence="8" type="ORF">AWJ20_4557</name>
</gene>
<protein>
    <submittedName>
        <fullName evidence="8">Ecm29p</fullName>
    </submittedName>
</protein>
<dbReference type="EMBL" id="CP014500">
    <property type="protein sequence ID" value="ANB11735.1"/>
    <property type="molecule type" value="Genomic_DNA"/>
</dbReference>
<dbReference type="GO" id="GO:0060090">
    <property type="term" value="F:molecular adaptor activity"/>
    <property type="evidence" value="ECO:0007669"/>
    <property type="project" value="InterPro"/>
</dbReference>
<evidence type="ECO:0000313" key="9">
    <source>
        <dbReference type="Proteomes" id="UP000189580"/>
    </source>
</evidence>
<dbReference type="InterPro" id="IPR024372">
    <property type="entry name" value="Ecm29_N"/>
</dbReference>
<proteinExistence type="predicted"/>
<dbReference type="Pfam" id="PF23731">
    <property type="entry name" value="ARM_ECM29_C"/>
    <property type="match status" value="1"/>
</dbReference>
<dbReference type="KEGG" id="slb:AWJ20_4557"/>
<dbReference type="PANTHER" id="PTHR23346">
    <property type="entry name" value="TRANSLATIONAL ACTIVATOR GCN1-RELATED"/>
    <property type="match status" value="1"/>
</dbReference>
<name>A0A167CI96_9ASCO</name>
<evidence type="ECO:0000256" key="3">
    <source>
        <dbReference type="ARBA" id="ARBA00022737"/>
    </source>
</evidence>
<dbReference type="GO" id="GO:0043248">
    <property type="term" value="P:proteasome assembly"/>
    <property type="evidence" value="ECO:0007669"/>
    <property type="project" value="InterPro"/>
</dbReference>
<dbReference type="OrthoDB" id="16066at2759"/>
<sequence>MLLTGAFAGPKKEDAKLSPLAELTFFPLLVASHDRITDIFRPADEALRRLIPQFDLERLPVVEKLYALALGDITTPPVKQVVQTHIVQLIAKSKVGVNVGDGPKRLIQMSFESDNIKSMKAGVELIRAVARNTDEEKLKPVARELARRLYEWIISTGWPRLNTGSSAAKDMHTGSLRRQTYETLGALARRVPEILNDNSEDVGNLGLIKFLFESLAKDSPDMKPSIQEALSEVIPVLDVISEDARPALNELLFSYLSDPTSDQGCKYVSIRYAVRVTPFNNAMARLLCLYGLDRANRPDVIEEAKRGLHPYWYHNANSHYNNQDVSNVEFPSFQDMLAIVQERMFVQSANGPQLKTPFNVLNFALIFLEQILVMEAVKGKTSVLQATEENWDTTLDTAIVVDQNVRGLFRDYINSAIPLDQLISFIDMNLWASKQNSAELPDAVKIWLRILSQSGPKIISENIPKIPEIVALVDSAKAKLLQASANALAIIITTDEVAIQDIVNLIESWISQAGSSGTSITSFKHRGHLYAIGYIISRLALRNRKLPEEVYAKSVKAITDVILQTRSADVLTMEAAVDAFSQLALSGAVNSDFVTPEVISKLLTLAKADNDKAIFAVGCITSTAATESKQKYIDAIFELHTGKQIDFMFMSGEALSIAAAGWDSTLGERYRDIQGVNLLSPSTTSQLGSVLDQVLVKCSSPKPSLRRFSCVWLLSLTRYCGHLPEARSRLEQVHLAFMKFLVDRDDVVQESASRGLSIVYDIADSKLKDSMIRGLVQSFTSDKLATNGGTVTAETQLFEPGVLDTGDGSISTYKDILSLASEVGDPSLVYKFMSLAANSSLWQSRKGAAFGLNTIFSKANLDDLFESNPKLSKNLIPKLYRYRFDPNSSVQESMKGIWNALVRDNTAVINNNFIDILEELLTGMGNREWRIRQASTMALSDLLQGKLLQQYEHYLQRIWLMSFRVVDDIKESVRVAGMQLTRGLTTSLVRHVDVQSGAASEKQAANILKDLIPFLMGNSGIQSESQEVQSFSLQTLLKLCKSNSPPLKPYIPGLIEELLGLLSTLEPQAMNYLALNADKYGLTSNDIDASRMSSLRTSPMMEAIEQMIERLDDESLEALIPKLSSVIKKSVGLPSKLGAGRVVVSLVMRNLYQIGPHSQALLLAAKSQLMDRNSLVSQSYAVSCGYLCRPAPVEAVLDYVAYLQKLYFSSPDVGERARLVSGLGVNGISKHASDKFSAISSAMLPFVFIAKHDPDAQVKEAFEHVWSDNTGGTGAIRLYVNEIIAIVRENLSSQQWDIRQVAAKSVADAAVAMGEETRSDSVPQDILELFNVLIQASSGRSWKGKEIVFDALVTLAVNFKGSVVSSPELLEKLNSVVVTEVKRRNKEYQVEVIQSAGKYISQLNQSQLYELLFEVSSQYLDPTLNESDEDSDGDTNMEDGENNSGPTEDVRLKVLKGVVKSVTLGNNNGVVDTIAGYLINALEHSKAPITWKTKLAVAQHAISITELFSGEVDSKDADSLLKIWKAIVKVCSRDLNHEKVRIESARVGAALLKILPGNQEVRNDIETLIGEEKSTIVLTELRKGIQ</sequence>
<evidence type="ECO:0000313" key="8">
    <source>
        <dbReference type="EMBL" id="ANB11735.1"/>
    </source>
</evidence>
<dbReference type="GO" id="GO:0036503">
    <property type="term" value="P:ERAD pathway"/>
    <property type="evidence" value="ECO:0007669"/>
    <property type="project" value="TreeGrafter"/>
</dbReference>
<keyword evidence="4" id="KW-0647">Proteasome</keyword>
<dbReference type="RefSeq" id="XP_018734212.1">
    <property type="nucleotide sequence ID" value="XM_018881637.1"/>
</dbReference>
<keyword evidence="3" id="KW-0677">Repeat</keyword>
<dbReference type="Proteomes" id="UP000189580">
    <property type="component" value="Chromosome c"/>
</dbReference>
<evidence type="ECO:0000256" key="5">
    <source>
        <dbReference type="SAM" id="MobiDB-lite"/>
    </source>
</evidence>
<evidence type="ECO:0000256" key="1">
    <source>
        <dbReference type="ARBA" id="ARBA00004496"/>
    </source>
</evidence>
<dbReference type="GO" id="GO:0005634">
    <property type="term" value="C:nucleus"/>
    <property type="evidence" value="ECO:0007669"/>
    <property type="project" value="TreeGrafter"/>
</dbReference>
<dbReference type="InterPro" id="IPR016024">
    <property type="entry name" value="ARM-type_fold"/>
</dbReference>
<dbReference type="GO" id="GO:0000502">
    <property type="term" value="C:proteasome complex"/>
    <property type="evidence" value="ECO:0007669"/>
    <property type="project" value="UniProtKB-KW"/>
</dbReference>
<organism evidence="8 9">
    <name type="scientific">Sugiyamaella lignohabitans</name>
    <dbReference type="NCBI Taxonomy" id="796027"/>
    <lineage>
        <taxon>Eukaryota</taxon>
        <taxon>Fungi</taxon>
        <taxon>Dikarya</taxon>
        <taxon>Ascomycota</taxon>
        <taxon>Saccharomycotina</taxon>
        <taxon>Dipodascomycetes</taxon>
        <taxon>Dipodascales</taxon>
        <taxon>Trichomonascaceae</taxon>
        <taxon>Sugiyamaella</taxon>
    </lineage>
</organism>
<feature type="region of interest" description="Disordered" evidence="5">
    <location>
        <begin position="1423"/>
        <end position="1448"/>
    </location>
</feature>
<keyword evidence="9" id="KW-1185">Reference proteome</keyword>
<dbReference type="InterPro" id="IPR055443">
    <property type="entry name" value="HEAT_ECM29"/>
</dbReference>
<feature type="domain" description="Proteasome component Ecm29 N-terminal" evidence="6">
    <location>
        <begin position="24"/>
        <end position="290"/>
    </location>
</feature>